<feature type="region of interest" description="Disordered" evidence="1">
    <location>
        <begin position="123"/>
        <end position="162"/>
    </location>
</feature>
<evidence type="ECO:0000256" key="1">
    <source>
        <dbReference type="SAM" id="MobiDB-lite"/>
    </source>
</evidence>
<dbReference type="AlphaFoldDB" id="A0A6C0KVX6"/>
<accession>A0A6C0KVX6</accession>
<reference evidence="2" key="1">
    <citation type="journal article" date="2020" name="Nature">
        <title>Giant virus diversity and host interactions through global metagenomics.</title>
        <authorList>
            <person name="Schulz F."/>
            <person name="Roux S."/>
            <person name="Paez-Espino D."/>
            <person name="Jungbluth S."/>
            <person name="Walsh D.A."/>
            <person name="Denef V.J."/>
            <person name="McMahon K.D."/>
            <person name="Konstantinidis K.T."/>
            <person name="Eloe-Fadrosh E.A."/>
            <person name="Kyrpides N.C."/>
            <person name="Woyke T."/>
        </authorList>
    </citation>
    <scope>NUCLEOTIDE SEQUENCE</scope>
    <source>
        <strain evidence="2">GVMAG-S-3300013093-109</strain>
    </source>
</reference>
<feature type="region of interest" description="Disordered" evidence="1">
    <location>
        <begin position="85"/>
        <end position="105"/>
    </location>
</feature>
<dbReference type="EMBL" id="MN740968">
    <property type="protein sequence ID" value="QHU20478.1"/>
    <property type="molecule type" value="Genomic_DNA"/>
</dbReference>
<proteinExistence type="predicted"/>
<name>A0A6C0KVX6_9ZZZZ</name>
<evidence type="ECO:0000313" key="2">
    <source>
        <dbReference type="EMBL" id="QHU20478.1"/>
    </source>
</evidence>
<sequence>MSHAAVCPYGCSNGKKYTDLQTHIRRYHADQACIDFPNNCCNLCSPSNPDRFFLSESAVAEHKRRMHQARPGAQPNPLHMLANAAIENSSSSAAAASAANEETNSNNEVGLHTLTQAAQNAANKNAMNNVEGGYRRSHKRARRSHKKTRRFHKKSRSRSRRN</sequence>
<organism evidence="2">
    <name type="scientific">viral metagenome</name>
    <dbReference type="NCBI Taxonomy" id="1070528"/>
    <lineage>
        <taxon>unclassified sequences</taxon>
        <taxon>metagenomes</taxon>
        <taxon>organismal metagenomes</taxon>
    </lineage>
</organism>
<protein>
    <submittedName>
        <fullName evidence="2">Uncharacterized protein</fullName>
    </submittedName>
</protein>
<feature type="compositionally biased region" description="Basic residues" evidence="1">
    <location>
        <begin position="135"/>
        <end position="162"/>
    </location>
</feature>